<evidence type="ECO:0000256" key="1">
    <source>
        <dbReference type="ARBA" id="ARBA00023242"/>
    </source>
</evidence>
<evidence type="ECO:0000313" key="6">
    <source>
        <dbReference type="Proteomes" id="UP000053105"/>
    </source>
</evidence>
<feature type="compositionally biased region" description="Basic and acidic residues" evidence="3">
    <location>
        <begin position="1035"/>
        <end position="1046"/>
    </location>
</feature>
<dbReference type="GO" id="GO:0061630">
    <property type="term" value="F:ubiquitin protein ligase activity"/>
    <property type="evidence" value="ECO:0007669"/>
    <property type="project" value="TreeGrafter"/>
</dbReference>
<feature type="domain" description="YDG" evidence="4">
    <location>
        <begin position="75"/>
        <end position="206"/>
    </location>
</feature>
<dbReference type="InterPro" id="IPR045134">
    <property type="entry name" value="UHRF1/2-like"/>
</dbReference>
<dbReference type="GO" id="GO:0044027">
    <property type="term" value="P:negative regulation of gene expression via chromosomal CpG island methylation"/>
    <property type="evidence" value="ECO:0007669"/>
    <property type="project" value="TreeGrafter"/>
</dbReference>
<dbReference type="Gene3D" id="2.30.280.10">
    <property type="entry name" value="SRA-YDG"/>
    <property type="match status" value="1"/>
</dbReference>
<dbReference type="PANTHER" id="PTHR14140:SF27">
    <property type="entry name" value="OS04G0289800 PROTEIN"/>
    <property type="match status" value="1"/>
</dbReference>
<dbReference type="Pfam" id="PF02182">
    <property type="entry name" value="SAD_SRA"/>
    <property type="match status" value="1"/>
</dbReference>
<sequence>MAENNALQTIVANSVQENERMLQESCLKNQVDVKSKKDYEKLFIKLNYVCQTKRIREGTQLNFWCKKNVISYIYGPISGFPSGSWWGIRMDCSRDRIHDPFDENIQNGPFGVTSICTSNVNLNEDVDLGNFLTVTGQKFSIGASEKDPLIKNYENQIPVRLIRSYNLFNEFAPKTGYRYDGLYIVTNFWIGVNTDSIKYYKFALLRINDQEPPLWSTKPVPLSTSNHISTLHSSIPLQNQLKNSAPNMYEFKKYSHGSEFVIQKEKYENSSGFSHAQNVENKKVDETKKSSTESAIVTRHVFKKLNTGAECISSIPNMPIMPENRSLTNIGNTESKTHNTNISIRTGLYNSSHSTQNNSKKSTSSPFCRATKSFNIVKINQHTENRNLSNKDKNKNLDGKIQTNISNEYPKHINCVSFNVVKSESIKIKFPKATSAEINIDATDTNLNSCTYKEITNDSNDVCNSSVNLSDTTNNMLNMTNCMYKNEVSTHKVVSKESQEIKSLDSLDSLTPDKILHLINNKNDPLSKLLMGNMIGLTSEQSTALKTEDESKIKDEIVTQTGDTQETKEKTKFEVISDDLNGSRCYKFRRRRKLSRKTMNKSEMLKYNKIHTEKFKNGSVQSLDILEYPRKSRRETNICENLKNKSTKQNHVQKKESNHLSDSARYVKQNAASTIEARMHLQAVRTIDSSIKKHINKKQRREIANLLIDAKIGPKIRGPRYRRLRCMNNECTKQLYERFNTAMYTLNKCKNTKQSTFQNRNKLTKITRCKRVKNNQTRNIKRSETLNFNCSKIGRNLTTSEVDKNYVTKQTVNNNNNNNNVKDDDNDNNMEEDNNKRTKFIEKNVKIIKDEDTVIIKNRKRKLKTVCNDPKCNKINEKLQKSSEKQTSKPCKTDAITQCSLLEEPVAKNPKSNGFVQNSVCNEQYTFIKIEYGSDFKDMESEIYETTKLNDRNKGQYSTFRCSTEKYVSCANAVSNLQHSTDSNVSLNSGILLAKKKKFLPERASAFVPVNIPDNDLKIARLRSIGFKPINFSNNDKDTNSQDKRNKVPKQNVTEKYNKYTNEENNIVVYMDDELQYQDIEDEDKNSLSISDKTSDTEIHIESSDMILEKESCTSLLEQDLESPWHGWRKIVTNKDTYLDFRRKDFFLCGSVYIYKYPGRVQQLEVFFLVCFIK</sequence>
<feature type="region of interest" description="Disordered" evidence="3">
    <location>
        <begin position="810"/>
        <end position="834"/>
    </location>
</feature>
<dbReference type="Proteomes" id="UP000053105">
    <property type="component" value="Unassembled WGS sequence"/>
</dbReference>
<organism evidence="5 6">
    <name type="scientific">Melipona quadrifasciata</name>
    <dbReference type="NCBI Taxonomy" id="166423"/>
    <lineage>
        <taxon>Eukaryota</taxon>
        <taxon>Metazoa</taxon>
        <taxon>Ecdysozoa</taxon>
        <taxon>Arthropoda</taxon>
        <taxon>Hexapoda</taxon>
        <taxon>Insecta</taxon>
        <taxon>Pterygota</taxon>
        <taxon>Neoptera</taxon>
        <taxon>Endopterygota</taxon>
        <taxon>Hymenoptera</taxon>
        <taxon>Apocrita</taxon>
        <taxon>Aculeata</taxon>
        <taxon>Apoidea</taxon>
        <taxon>Anthophila</taxon>
        <taxon>Apidae</taxon>
        <taxon>Melipona</taxon>
    </lineage>
</organism>
<dbReference type="SMART" id="SM00466">
    <property type="entry name" value="SRA"/>
    <property type="match status" value="1"/>
</dbReference>
<feature type="region of interest" description="Disordered" evidence="3">
    <location>
        <begin position="1033"/>
        <end position="1052"/>
    </location>
</feature>
<keyword evidence="1 2" id="KW-0539">Nucleus</keyword>
<name>A0A0N0BJK8_9HYME</name>
<dbReference type="PROSITE" id="PS51015">
    <property type="entry name" value="YDG"/>
    <property type="match status" value="1"/>
</dbReference>
<evidence type="ECO:0000313" key="5">
    <source>
        <dbReference type="EMBL" id="KOX79331.1"/>
    </source>
</evidence>
<dbReference type="EMBL" id="KQ435713">
    <property type="protein sequence ID" value="KOX79331.1"/>
    <property type="molecule type" value="Genomic_DNA"/>
</dbReference>
<dbReference type="GO" id="GO:0005634">
    <property type="term" value="C:nucleus"/>
    <property type="evidence" value="ECO:0007669"/>
    <property type="project" value="UniProtKB-SubCell"/>
</dbReference>
<dbReference type="PANTHER" id="PTHR14140">
    <property type="entry name" value="E3 UBIQUITIN-PROTEIN LIGASE UHRF-RELATED"/>
    <property type="match status" value="1"/>
</dbReference>
<dbReference type="AlphaFoldDB" id="A0A0N0BJK8"/>
<protein>
    <submittedName>
        <fullName evidence="5">E3 ubiquitin-protein ligase UHRF2</fullName>
    </submittedName>
</protein>
<gene>
    <name evidence="5" type="ORF">WN51_09133</name>
</gene>
<dbReference type="SUPFAM" id="SSF88697">
    <property type="entry name" value="PUA domain-like"/>
    <property type="match status" value="1"/>
</dbReference>
<dbReference type="InterPro" id="IPR015947">
    <property type="entry name" value="PUA-like_sf"/>
</dbReference>
<dbReference type="InterPro" id="IPR036987">
    <property type="entry name" value="SRA-YDG_sf"/>
</dbReference>
<dbReference type="InterPro" id="IPR003105">
    <property type="entry name" value="SRA_YDG"/>
</dbReference>
<reference evidence="5 6" key="1">
    <citation type="submission" date="2015-07" db="EMBL/GenBank/DDBJ databases">
        <title>The genome of Melipona quadrifasciata.</title>
        <authorList>
            <person name="Pan H."/>
            <person name="Kapheim K."/>
        </authorList>
    </citation>
    <scope>NUCLEOTIDE SEQUENCE [LARGE SCALE GENOMIC DNA]</scope>
    <source>
        <strain evidence="5">0111107301</strain>
        <tissue evidence="5">Whole body</tissue>
    </source>
</reference>
<keyword evidence="6" id="KW-1185">Reference proteome</keyword>
<dbReference type="OrthoDB" id="2270193at2759"/>
<dbReference type="STRING" id="166423.A0A0N0BJK8"/>
<comment type="subcellular location">
    <subcellularLocation>
        <location evidence="2">Nucleus</location>
    </subcellularLocation>
</comment>
<proteinExistence type="predicted"/>
<evidence type="ECO:0000256" key="2">
    <source>
        <dbReference type="PROSITE-ProRule" id="PRU00358"/>
    </source>
</evidence>
<evidence type="ECO:0000256" key="3">
    <source>
        <dbReference type="SAM" id="MobiDB-lite"/>
    </source>
</evidence>
<accession>A0A0N0BJK8</accession>
<dbReference type="GO" id="GO:0016567">
    <property type="term" value="P:protein ubiquitination"/>
    <property type="evidence" value="ECO:0007669"/>
    <property type="project" value="TreeGrafter"/>
</dbReference>
<evidence type="ECO:0000259" key="4">
    <source>
        <dbReference type="PROSITE" id="PS51015"/>
    </source>
</evidence>